<dbReference type="SUPFAM" id="SSF52540">
    <property type="entry name" value="P-loop containing nucleoside triphosphate hydrolases"/>
    <property type="match status" value="1"/>
</dbReference>
<dbReference type="InterPro" id="IPR048422">
    <property type="entry name" value="NOA1/YqeH-like_C"/>
</dbReference>
<evidence type="ECO:0008006" key="5">
    <source>
        <dbReference type="Google" id="ProtNLM"/>
    </source>
</evidence>
<dbReference type="EMBL" id="JADCNM010000003">
    <property type="protein sequence ID" value="KAG0490626.1"/>
    <property type="molecule type" value="Genomic_DNA"/>
</dbReference>
<dbReference type="PANTHER" id="PTHR46434:SF1">
    <property type="entry name" value="GENETIC INTERACTOR OF PROHIBITINS 3, MITOCHONDRIAL"/>
    <property type="match status" value="1"/>
</dbReference>
<accession>A0A835RE80</accession>
<dbReference type="PANTHER" id="PTHR46434">
    <property type="entry name" value="GENETIC INTERACTOR OF PROHIBITINS 3, MITOCHONDRIAL"/>
    <property type="match status" value="1"/>
</dbReference>
<dbReference type="InterPro" id="IPR006073">
    <property type="entry name" value="GTP-bd"/>
</dbReference>
<dbReference type="Pfam" id="PF21516">
    <property type="entry name" value="YqeH-like_C"/>
    <property type="match status" value="1"/>
</dbReference>
<proteinExistence type="predicted"/>
<dbReference type="CDD" id="cd01855">
    <property type="entry name" value="YqeH"/>
    <property type="match status" value="1"/>
</dbReference>
<gene>
    <name evidence="3" type="ORF">HPP92_007489</name>
</gene>
<dbReference type="AlphaFoldDB" id="A0A835RE80"/>
<dbReference type="OrthoDB" id="1696305at2759"/>
<evidence type="ECO:0000259" key="1">
    <source>
        <dbReference type="Pfam" id="PF01926"/>
    </source>
</evidence>
<evidence type="ECO:0000313" key="4">
    <source>
        <dbReference type="Proteomes" id="UP000639772"/>
    </source>
</evidence>
<evidence type="ECO:0000259" key="2">
    <source>
        <dbReference type="Pfam" id="PF21516"/>
    </source>
</evidence>
<dbReference type="InterPro" id="IPR050896">
    <property type="entry name" value="Mito_lipid_metab_GTPase"/>
</dbReference>
<dbReference type="Gene3D" id="3.40.50.300">
    <property type="entry name" value="P-loop containing nucleotide triphosphate hydrolases"/>
    <property type="match status" value="1"/>
</dbReference>
<evidence type="ECO:0000313" key="3">
    <source>
        <dbReference type="EMBL" id="KAG0490626.1"/>
    </source>
</evidence>
<dbReference type="Pfam" id="PF01926">
    <property type="entry name" value="MMR_HSR1"/>
    <property type="match status" value="1"/>
</dbReference>
<feature type="domain" description="G" evidence="1">
    <location>
        <begin position="321"/>
        <end position="393"/>
    </location>
</feature>
<organism evidence="3 4">
    <name type="scientific">Vanilla planifolia</name>
    <name type="common">Vanilla</name>
    <dbReference type="NCBI Taxonomy" id="51239"/>
    <lineage>
        <taxon>Eukaryota</taxon>
        <taxon>Viridiplantae</taxon>
        <taxon>Streptophyta</taxon>
        <taxon>Embryophyta</taxon>
        <taxon>Tracheophyta</taxon>
        <taxon>Spermatophyta</taxon>
        <taxon>Magnoliopsida</taxon>
        <taxon>Liliopsida</taxon>
        <taxon>Asparagales</taxon>
        <taxon>Orchidaceae</taxon>
        <taxon>Vanilloideae</taxon>
        <taxon>Vanilleae</taxon>
        <taxon>Vanilla</taxon>
    </lineage>
</organism>
<protein>
    <recommendedName>
        <fullName evidence="5">G domain-containing protein</fullName>
    </recommendedName>
</protein>
<feature type="domain" description="NOA1/YqeH-like C-terminal" evidence="2">
    <location>
        <begin position="437"/>
        <end position="535"/>
    </location>
</feature>
<dbReference type="InterPro" id="IPR027417">
    <property type="entry name" value="P-loop_NTPase"/>
</dbReference>
<dbReference type="Proteomes" id="UP000639772">
    <property type="component" value="Chromosome 3"/>
</dbReference>
<dbReference type="GO" id="GO:0005525">
    <property type="term" value="F:GTP binding"/>
    <property type="evidence" value="ECO:0007669"/>
    <property type="project" value="InterPro"/>
</dbReference>
<sequence length="593" mass="65175">MPLISRKLWSPTSLRGVIRFSFSLSPPNSFPFTAPQSHPPPATVNPLFSLFRFFSSHPTPPLSPIALAFIRGGCHDTELSHRPPLSLPLCPGCGVYMQDSDPALPGFFHHPSPKSPDYHAPISPLPLSSSSDSHVSLSLKSGHFQELTQDAPEFIADSYAQYVKPLVCARCHSLRHYGRVKVPSAENLLPNFDFDRMIAPKMTSPSGPRSIVLLVVDAADFDGSFPRMVARLLSTSIDRNAHAWKENKPANIPRVILVVTKVDLLPPSVSPKALMEWSRRRAHVWGAIHLSGVHLVSAVKNQGVRDLVEHVEKLAGPRGNVWAVGAQNAGKSTLINAMGRCVGGKLNHLTEAPVPGTTLGIVRVEGILCGQAKLFDTPGILHPYHFTTRLTREEQKLVHMSKELTPRTYRIKPGHSVHIGGLMRLDVEECSVSSIYLTVWASLLLPLHMGKKENAPKMRQDHFGQQLQPPIGETRINDLGKWVRNEFRVVGESWQESSTDIAVAGLGWIAVCLKGEVSLGVWTYSGIDVVSRKSLTSAKARIFEEAGFSMSRIVSQADRRLNKEKQKSKRKQVEDKGDSVGSISLTCDAAVEV</sequence>
<comment type="caution">
    <text evidence="3">The sequence shown here is derived from an EMBL/GenBank/DDBJ whole genome shotgun (WGS) entry which is preliminary data.</text>
</comment>
<name>A0A835RE80_VANPL</name>
<dbReference type="GO" id="GO:0005739">
    <property type="term" value="C:mitochondrion"/>
    <property type="evidence" value="ECO:0007669"/>
    <property type="project" value="TreeGrafter"/>
</dbReference>
<reference evidence="3 4" key="1">
    <citation type="journal article" date="2020" name="Nat. Food">
        <title>A phased Vanilla planifolia genome enables genetic improvement of flavour and production.</title>
        <authorList>
            <person name="Hasing T."/>
            <person name="Tang H."/>
            <person name="Brym M."/>
            <person name="Khazi F."/>
            <person name="Huang T."/>
            <person name="Chambers A.H."/>
        </authorList>
    </citation>
    <scope>NUCLEOTIDE SEQUENCE [LARGE SCALE GENOMIC DNA]</scope>
    <source>
        <tissue evidence="3">Leaf</tissue>
    </source>
</reference>